<evidence type="ECO:0000256" key="2">
    <source>
        <dbReference type="SAM" id="Phobius"/>
    </source>
</evidence>
<evidence type="ECO:0000313" key="3">
    <source>
        <dbReference type="EMBL" id="OAF61615.1"/>
    </source>
</evidence>
<sequence>MITSPDIAPAPNKITAAIGGLILVPIAIAAGVAFVAIKTTDIWPSIKRWFANSCFRHLFFCRRKKAPEDLKSSPDSFCDLEGVQSPHFQADSLVERPPSRETPTKIWHPDRSNRLKWSFGRTGMKMLTFPAPCELSSDQAPVPTLLMPAHTAHSELPNAQQPPPRPMLPYPTPYELSNAQTTLPRPILGSIRERSSTTSTPQDDHPLSTTASLVPHQIPMAVA</sequence>
<keyword evidence="2" id="KW-0812">Transmembrane</keyword>
<feature type="compositionally biased region" description="Polar residues" evidence="1">
    <location>
        <begin position="196"/>
        <end position="212"/>
    </location>
</feature>
<gene>
    <name evidence="3" type="ORF">VC83_02077</name>
</gene>
<dbReference type="EMBL" id="KV441389">
    <property type="protein sequence ID" value="OAF61615.1"/>
    <property type="molecule type" value="Genomic_DNA"/>
</dbReference>
<keyword evidence="2" id="KW-1133">Transmembrane helix</keyword>
<name>A0A177AHN7_9PEZI</name>
<accession>A0A177AHN7</accession>
<protein>
    <submittedName>
        <fullName evidence="3">Uncharacterized protein</fullName>
    </submittedName>
</protein>
<organism evidence="3">
    <name type="scientific">Pseudogymnoascus destructans</name>
    <dbReference type="NCBI Taxonomy" id="655981"/>
    <lineage>
        <taxon>Eukaryota</taxon>
        <taxon>Fungi</taxon>
        <taxon>Dikarya</taxon>
        <taxon>Ascomycota</taxon>
        <taxon>Pezizomycotina</taxon>
        <taxon>Leotiomycetes</taxon>
        <taxon>Thelebolales</taxon>
        <taxon>Thelebolaceae</taxon>
        <taxon>Pseudogymnoascus</taxon>
    </lineage>
</organism>
<feature type="transmembrane region" description="Helical" evidence="2">
    <location>
        <begin position="14"/>
        <end position="37"/>
    </location>
</feature>
<dbReference type="GeneID" id="36285163"/>
<reference evidence="3" key="1">
    <citation type="submission" date="2016-03" db="EMBL/GenBank/DDBJ databases">
        <title>Updated assembly of Pseudogymnoascus destructans, the fungus causing white-nose syndrome of bats.</title>
        <authorList>
            <person name="Palmer J.M."/>
            <person name="Drees K.P."/>
            <person name="Foster J.T."/>
            <person name="Lindner D.L."/>
        </authorList>
    </citation>
    <scope>NUCLEOTIDE SEQUENCE [LARGE SCALE GENOMIC DNA]</scope>
    <source>
        <strain evidence="3">20631-21</strain>
    </source>
</reference>
<keyword evidence="2" id="KW-0472">Membrane</keyword>
<feature type="compositionally biased region" description="Pro residues" evidence="1">
    <location>
        <begin position="160"/>
        <end position="172"/>
    </location>
</feature>
<feature type="region of interest" description="Disordered" evidence="1">
    <location>
        <begin position="154"/>
        <end position="223"/>
    </location>
</feature>
<dbReference type="Proteomes" id="UP000077154">
    <property type="component" value="Unassembled WGS sequence"/>
</dbReference>
<evidence type="ECO:0000256" key="1">
    <source>
        <dbReference type="SAM" id="MobiDB-lite"/>
    </source>
</evidence>
<dbReference type="AlphaFoldDB" id="A0A177AHN7"/>
<dbReference type="RefSeq" id="XP_024326889.1">
    <property type="nucleotide sequence ID" value="XM_024465747.1"/>
</dbReference>
<proteinExistence type="predicted"/>